<keyword evidence="5 8" id="KW-0456">Lyase</keyword>
<comment type="similarity">
    <text evidence="1 8">Belongs to the beta-class carbonic anhydrase family.</text>
</comment>
<protein>
    <recommendedName>
        <fullName evidence="2 8">Carbonic anhydrase</fullName>
        <ecNumber evidence="2 8">4.2.1.1</ecNumber>
    </recommendedName>
    <alternativeName>
        <fullName evidence="8">Carbonate dehydratase</fullName>
    </alternativeName>
</protein>
<dbReference type="Pfam" id="PF00484">
    <property type="entry name" value="Pro_CA"/>
    <property type="match status" value="1"/>
</dbReference>
<dbReference type="Gene3D" id="3.40.1050.10">
    <property type="entry name" value="Carbonic anhydrase"/>
    <property type="match status" value="2"/>
</dbReference>
<dbReference type="InterPro" id="IPR001765">
    <property type="entry name" value="Carbonic_anhydrase"/>
</dbReference>
<accession>A0AAD5SZH6</accession>
<feature type="binding site" evidence="7">
    <location>
        <position position="76"/>
    </location>
    <ligand>
        <name>Zn(2+)</name>
        <dbReference type="ChEBI" id="CHEBI:29105"/>
    </ligand>
</feature>
<dbReference type="EMBL" id="JADGJH010001175">
    <property type="protein sequence ID" value="KAJ3117294.1"/>
    <property type="molecule type" value="Genomic_DNA"/>
</dbReference>
<dbReference type="Proteomes" id="UP001211907">
    <property type="component" value="Unassembled WGS sequence"/>
</dbReference>
<feature type="compositionally biased region" description="Basic and acidic residues" evidence="9">
    <location>
        <begin position="11"/>
        <end position="24"/>
    </location>
</feature>
<evidence type="ECO:0000256" key="6">
    <source>
        <dbReference type="ARBA" id="ARBA00048348"/>
    </source>
</evidence>
<dbReference type="GO" id="GO:0008270">
    <property type="term" value="F:zinc ion binding"/>
    <property type="evidence" value="ECO:0007669"/>
    <property type="project" value="UniProtKB-UniRule"/>
</dbReference>
<keyword evidence="3 7" id="KW-0479">Metal-binding</keyword>
<evidence type="ECO:0000256" key="2">
    <source>
        <dbReference type="ARBA" id="ARBA00012925"/>
    </source>
</evidence>
<evidence type="ECO:0000256" key="8">
    <source>
        <dbReference type="RuleBase" id="RU003956"/>
    </source>
</evidence>
<feature type="region of interest" description="Disordered" evidence="9">
    <location>
        <begin position="1"/>
        <end position="24"/>
    </location>
</feature>
<evidence type="ECO:0000256" key="7">
    <source>
        <dbReference type="PIRSR" id="PIRSR601765-1"/>
    </source>
</evidence>
<sequence length="235" mass="26456">MLSKNGSPKAETQRDNGKPKKDPTHIDTLAELLNNNREWATSMRVANPGLLEKLAKAQTPEILWIDAVDVLKVKHCGGCHSAMSNKQYGLIDNWLRNIKDIYTSNREKLQVLPQSEQTNVLIELNVAKSVLNICHTTIVQNAWDRGQELSVHGWVYQLEDGLIQDLSLCVNKKDEIDEIYAYVTNEVVKTSKRDRSSSRRINNKPNDVLPGGLTQKQKEQPGVVGRTTVLTNTDM</sequence>
<dbReference type="SMART" id="SM00947">
    <property type="entry name" value="Pro_CA"/>
    <property type="match status" value="1"/>
</dbReference>
<comment type="function">
    <text evidence="8">Reversible hydration of carbon dioxide.</text>
</comment>
<comment type="cofactor">
    <cofactor evidence="7">
        <name>Zn(2+)</name>
        <dbReference type="ChEBI" id="CHEBI:29105"/>
    </cofactor>
    <text evidence="7">Binds 1 zinc ion per subunit.</text>
</comment>
<name>A0AAD5SZH6_9FUNG</name>
<evidence type="ECO:0000256" key="3">
    <source>
        <dbReference type="ARBA" id="ARBA00022723"/>
    </source>
</evidence>
<dbReference type="PANTHER" id="PTHR11002:SF76">
    <property type="entry name" value="CARBONIC ANHYDRASE"/>
    <property type="match status" value="1"/>
</dbReference>
<evidence type="ECO:0000256" key="5">
    <source>
        <dbReference type="ARBA" id="ARBA00023239"/>
    </source>
</evidence>
<feature type="region of interest" description="Disordered" evidence="9">
    <location>
        <begin position="191"/>
        <end position="222"/>
    </location>
</feature>
<comment type="caution">
    <text evidence="10">The sequence shown here is derived from an EMBL/GenBank/DDBJ whole genome shotgun (WGS) entry which is preliminary data.</text>
</comment>
<keyword evidence="4 7" id="KW-0862">Zinc</keyword>
<evidence type="ECO:0000256" key="4">
    <source>
        <dbReference type="ARBA" id="ARBA00022833"/>
    </source>
</evidence>
<dbReference type="GO" id="GO:0004089">
    <property type="term" value="F:carbonate dehydratase activity"/>
    <property type="evidence" value="ECO:0007669"/>
    <property type="project" value="UniProtKB-UniRule"/>
</dbReference>
<evidence type="ECO:0000313" key="10">
    <source>
        <dbReference type="EMBL" id="KAJ3117294.1"/>
    </source>
</evidence>
<reference evidence="10" key="1">
    <citation type="submission" date="2020-05" db="EMBL/GenBank/DDBJ databases">
        <title>Phylogenomic resolution of chytrid fungi.</title>
        <authorList>
            <person name="Stajich J.E."/>
            <person name="Amses K."/>
            <person name="Simmons R."/>
            <person name="Seto K."/>
            <person name="Myers J."/>
            <person name="Bonds A."/>
            <person name="Quandt C.A."/>
            <person name="Barry K."/>
            <person name="Liu P."/>
            <person name="Grigoriev I."/>
            <person name="Longcore J.E."/>
            <person name="James T.Y."/>
        </authorList>
    </citation>
    <scope>NUCLEOTIDE SEQUENCE</scope>
    <source>
        <strain evidence="10">JEL0513</strain>
    </source>
</reference>
<evidence type="ECO:0000256" key="9">
    <source>
        <dbReference type="SAM" id="MobiDB-lite"/>
    </source>
</evidence>
<dbReference type="InterPro" id="IPR036874">
    <property type="entry name" value="Carbonic_anhydrase_sf"/>
</dbReference>
<evidence type="ECO:0000313" key="11">
    <source>
        <dbReference type="Proteomes" id="UP001211907"/>
    </source>
</evidence>
<organism evidence="10 11">
    <name type="scientific">Physocladia obscura</name>
    <dbReference type="NCBI Taxonomy" id="109957"/>
    <lineage>
        <taxon>Eukaryota</taxon>
        <taxon>Fungi</taxon>
        <taxon>Fungi incertae sedis</taxon>
        <taxon>Chytridiomycota</taxon>
        <taxon>Chytridiomycota incertae sedis</taxon>
        <taxon>Chytridiomycetes</taxon>
        <taxon>Chytridiales</taxon>
        <taxon>Chytriomycetaceae</taxon>
        <taxon>Physocladia</taxon>
    </lineage>
</organism>
<dbReference type="EC" id="4.2.1.1" evidence="2 8"/>
<keyword evidence="11" id="KW-1185">Reference proteome</keyword>
<gene>
    <name evidence="10" type="ORF">HK100_000855</name>
</gene>
<comment type="catalytic activity">
    <reaction evidence="6 8">
        <text>hydrogencarbonate + H(+) = CO2 + H2O</text>
        <dbReference type="Rhea" id="RHEA:10748"/>
        <dbReference type="ChEBI" id="CHEBI:15377"/>
        <dbReference type="ChEBI" id="CHEBI:15378"/>
        <dbReference type="ChEBI" id="CHEBI:16526"/>
        <dbReference type="ChEBI" id="CHEBI:17544"/>
        <dbReference type="EC" id="4.2.1.1"/>
    </reaction>
</comment>
<dbReference type="PANTHER" id="PTHR11002">
    <property type="entry name" value="CARBONIC ANHYDRASE"/>
    <property type="match status" value="1"/>
</dbReference>
<proteinExistence type="inferred from homology"/>
<dbReference type="SUPFAM" id="SSF53056">
    <property type="entry name" value="beta-carbonic anhydrase, cab"/>
    <property type="match status" value="1"/>
</dbReference>
<dbReference type="AlphaFoldDB" id="A0AAD5SZH6"/>
<evidence type="ECO:0000256" key="1">
    <source>
        <dbReference type="ARBA" id="ARBA00006217"/>
    </source>
</evidence>